<name>X1JK84_9ZZZZ</name>
<reference evidence="1" key="1">
    <citation type="journal article" date="2014" name="Front. Microbiol.">
        <title>High frequency of phylogenetically diverse reductive dehalogenase-homologous genes in deep subseafloor sedimentary metagenomes.</title>
        <authorList>
            <person name="Kawai M."/>
            <person name="Futagami T."/>
            <person name="Toyoda A."/>
            <person name="Takaki Y."/>
            <person name="Nishi S."/>
            <person name="Hori S."/>
            <person name="Arai W."/>
            <person name="Tsubouchi T."/>
            <person name="Morono Y."/>
            <person name="Uchiyama I."/>
            <person name="Ito T."/>
            <person name="Fujiyama A."/>
            <person name="Inagaki F."/>
            <person name="Takami H."/>
        </authorList>
    </citation>
    <scope>NUCLEOTIDE SEQUENCE</scope>
    <source>
        <strain evidence="1">Expedition CK06-06</strain>
    </source>
</reference>
<comment type="caution">
    <text evidence="1">The sequence shown here is derived from an EMBL/GenBank/DDBJ whole genome shotgun (WGS) entry which is preliminary data.</text>
</comment>
<evidence type="ECO:0000313" key="1">
    <source>
        <dbReference type="EMBL" id="GAH70158.1"/>
    </source>
</evidence>
<sequence length="62" mass="7426">MALKDLSGKSVLDLDREDFEKLFCQYCHEYEECDRSDSKILGCKAFVDVGVWDMFYRKRHQK</sequence>
<protein>
    <submittedName>
        <fullName evidence="1">Uncharacterized protein</fullName>
    </submittedName>
</protein>
<dbReference type="AlphaFoldDB" id="X1JK84"/>
<proteinExistence type="predicted"/>
<dbReference type="EMBL" id="BARU01032360">
    <property type="protein sequence ID" value="GAH70158.1"/>
    <property type="molecule type" value="Genomic_DNA"/>
</dbReference>
<gene>
    <name evidence="1" type="ORF">S03H2_51045</name>
</gene>
<accession>X1JK84</accession>
<organism evidence="1">
    <name type="scientific">marine sediment metagenome</name>
    <dbReference type="NCBI Taxonomy" id="412755"/>
    <lineage>
        <taxon>unclassified sequences</taxon>
        <taxon>metagenomes</taxon>
        <taxon>ecological metagenomes</taxon>
    </lineage>
</organism>